<keyword evidence="5" id="KW-0547">Nucleotide-binding</keyword>
<dbReference type="PRINTS" id="PR00119">
    <property type="entry name" value="CATATPASE"/>
</dbReference>
<feature type="domain" description="P-type ATPase A" evidence="13">
    <location>
        <begin position="552"/>
        <end position="674"/>
    </location>
</feature>
<dbReference type="InterPro" id="IPR018303">
    <property type="entry name" value="ATPase_P-typ_P_site"/>
</dbReference>
<dbReference type="SUPFAM" id="SSF81665">
    <property type="entry name" value="Calcium ATPase, transmembrane domain M"/>
    <property type="match status" value="1"/>
</dbReference>
<dbReference type="Gene3D" id="3.40.1110.10">
    <property type="entry name" value="Calcium-transporting ATPase, cytoplasmic domain N"/>
    <property type="match status" value="1"/>
</dbReference>
<accession>K3WTC0</accession>
<dbReference type="SUPFAM" id="SSF56784">
    <property type="entry name" value="HAD-like"/>
    <property type="match status" value="1"/>
</dbReference>
<dbReference type="InterPro" id="IPR059000">
    <property type="entry name" value="ATPase_P-type_domA"/>
</dbReference>
<dbReference type="PROSITE" id="PS01229">
    <property type="entry name" value="COF_2"/>
    <property type="match status" value="1"/>
</dbReference>
<evidence type="ECO:0000256" key="3">
    <source>
        <dbReference type="ARBA" id="ARBA00022692"/>
    </source>
</evidence>
<reference evidence="14" key="3">
    <citation type="submission" date="2015-02" db="UniProtKB">
        <authorList>
            <consortium name="EnsemblProtists"/>
        </authorList>
    </citation>
    <scope>IDENTIFICATION</scope>
    <source>
        <strain evidence="14">DAOM BR144</strain>
    </source>
</reference>
<feature type="transmembrane region" description="Helical" evidence="12">
    <location>
        <begin position="332"/>
        <end position="351"/>
    </location>
</feature>
<dbReference type="InterPro" id="IPR023298">
    <property type="entry name" value="ATPase_P-typ_TM_dom_sf"/>
</dbReference>
<dbReference type="OMA" id="DQDSYKF"/>
<dbReference type="Pfam" id="PF00122">
    <property type="entry name" value="E1-E2_ATPase"/>
    <property type="match status" value="1"/>
</dbReference>
<dbReference type="SUPFAM" id="SSF81660">
    <property type="entry name" value="Metal cation-transporting ATPase, ATP-binding domain N"/>
    <property type="match status" value="1"/>
</dbReference>
<evidence type="ECO:0000259" key="13">
    <source>
        <dbReference type="Pfam" id="PF00122"/>
    </source>
</evidence>
<dbReference type="SUPFAM" id="SSF81653">
    <property type="entry name" value="Calcium ATPase, transduction domain A"/>
    <property type="match status" value="1"/>
</dbReference>
<keyword evidence="9 12" id="KW-1133">Transmembrane helix</keyword>
<evidence type="ECO:0000256" key="4">
    <source>
        <dbReference type="ARBA" id="ARBA00022723"/>
    </source>
</evidence>
<evidence type="ECO:0000256" key="12">
    <source>
        <dbReference type="SAM" id="Phobius"/>
    </source>
</evidence>
<dbReference type="GO" id="GO:0019829">
    <property type="term" value="F:ATPase-coupled monoatomic cation transmembrane transporter activity"/>
    <property type="evidence" value="ECO:0007669"/>
    <property type="project" value="TreeGrafter"/>
</dbReference>
<dbReference type="VEuPathDB" id="FungiDB:PYU1_G008198"/>
<evidence type="ECO:0000313" key="14">
    <source>
        <dbReference type="EnsemblProtists" id="PYU1_T008214"/>
    </source>
</evidence>
<dbReference type="GO" id="GO:0016887">
    <property type="term" value="F:ATP hydrolysis activity"/>
    <property type="evidence" value="ECO:0007669"/>
    <property type="project" value="InterPro"/>
</dbReference>
<name>K3WTC0_GLOUD</name>
<dbReference type="eggNOG" id="KOG0208">
    <property type="taxonomic scope" value="Eukaryota"/>
</dbReference>
<keyword evidence="10 12" id="KW-0472">Membrane</keyword>
<evidence type="ECO:0000256" key="9">
    <source>
        <dbReference type="ARBA" id="ARBA00022989"/>
    </source>
</evidence>
<dbReference type="GO" id="GO:0046872">
    <property type="term" value="F:metal ion binding"/>
    <property type="evidence" value="ECO:0007669"/>
    <property type="project" value="UniProtKB-KW"/>
</dbReference>
<reference evidence="15" key="1">
    <citation type="journal article" date="2010" name="Genome Biol.">
        <title>Genome sequence of the necrotrophic plant pathogen Pythium ultimum reveals original pathogenicity mechanisms and effector repertoire.</title>
        <authorList>
            <person name="Levesque C.A."/>
            <person name="Brouwer H."/>
            <person name="Cano L."/>
            <person name="Hamilton J.P."/>
            <person name="Holt C."/>
            <person name="Huitema E."/>
            <person name="Raffaele S."/>
            <person name="Robideau G.P."/>
            <person name="Thines M."/>
            <person name="Win J."/>
            <person name="Zerillo M.M."/>
            <person name="Beakes G.W."/>
            <person name="Boore J.L."/>
            <person name="Busam D."/>
            <person name="Dumas B."/>
            <person name="Ferriera S."/>
            <person name="Fuerstenberg S.I."/>
            <person name="Gachon C.M."/>
            <person name="Gaulin E."/>
            <person name="Govers F."/>
            <person name="Grenville-Briggs L."/>
            <person name="Horner N."/>
            <person name="Hostetler J."/>
            <person name="Jiang R.H."/>
            <person name="Johnson J."/>
            <person name="Krajaejun T."/>
            <person name="Lin H."/>
            <person name="Meijer H.J."/>
            <person name="Moore B."/>
            <person name="Morris P."/>
            <person name="Phuntmart V."/>
            <person name="Puiu D."/>
            <person name="Shetty J."/>
            <person name="Stajich J.E."/>
            <person name="Tripathy S."/>
            <person name="Wawra S."/>
            <person name="van West P."/>
            <person name="Whitty B.R."/>
            <person name="Coutinho P.M."/>
            <person name="Henrissat B."/>
            <person name="Martin F."/>
            <person name="Thomas P.D."/>
            <person name="Tyler B.M."/>
            <person name="De Vries R.P."/>
            <person name="Kamoun S."/>
            <person name="Yandell M."/>
            <person name="Tisserat N."/>
            <person name="Buell C.R."/>
        </authorList>
    </citation>
    <scope>NUCLEOTIDE SEQUENCE</scope>
    <source>
        <strain evidence="15">DAOM:BR144</strain>
    </source>
</reference>
<dbReference type="InterPro" id="IPR006544">
    <property type="entry name" value="P-type_TPase_V"/>
</dbReference>
<comment type="subcellular location">
    <subcellularLocation>
        <location evidence="1">Membrane</location>
        <topology evidence="1">Multi-pass membrane protein</topology>
    </subcellularLocation>
</comment>
<feature type="transmembrane region" description="Helical" evidence="12">
    <location>
        <begin position="1261"/>
        <end position="1279"/>
    </location>
</feature>
<evidence type="ECO:0000256" key="6">
    <source>
        <dbReference type="ARBA" id="ARBA00022840"/>
    </source>
</evidence>
<feature type="transmembrane region" description="Helical" evidence="12">
    <location>
        <begin position="1300"/>
        <end position="1327"/>
    </location>
</feature>
<dbReference type="NCBIfam" id="TIGR01494">
    <property type="entry name" value="ATPase_P-type"/>
    <property type="match status" value="1"/>
</dbReference>
<dbReference type="InterPro" id="IPR001757">
    <property type="entry name" value="P_typ_ATPase"/>
</dbReference>
<keyword evidence="6" id="KW-0067">ATP-binding</keyword>
<protein>
    <recommendedName>
        <fullName evidence="13">P-type ATPase A domain-containing protein</fullName>
    </recommendedName>
</protein>
<dbReference type="InterPro" id="IPR023299">
    <property type="entry name" value="ATPase_P-typ_cyto_dom_N"/>
</dbReference>
<feature type="transmembrane region" description="Helical" evidence="12">
    <location>
        <begin position="1347"/>
        <end position="1369"/>
    </location>
</feature>
<proteinExistence type="inferred from homology"/>
<feature type="transmembrane region" description="Helical" evidence="12">
    <location>
        <begin position="691"/>
        <end position="712"/>
    </location>
</feature>
<evidence type="ECO:0000313" key="15">
    <source>
        <dbReference type="Proteomes" id="UP000019132"/>
    </source>
</evidence>
<evidence type="ECO:0000256" key="11">
    <source>
        <dbReference type="SAM" id="MobiDB-lite"/>
    </source>
</evidence>
<evidence type="ECO:0000256" key="10">
    <source>
        <dbReference type="ARBA" id="ARBA00023136"/>
    </source>
</evidence>
<dbReference type="Pfam" id="PF13246">
    <property type="entry name" value="Cation_ATPase"/>
    <property type="match status" value="1"/>
</dbReference>
<dbReference type="Proteomes" id="UP000019132">
    <property type="component" value="Unassembled WGS sequence"/>
</dbReference>
<sequence>MDQSAYPACAVNHKPEYYCCEYTNAAGATERELFTKFSKPQGGKYTEFYTDGWKKARQVNFPSSQYTPDSPNFDYNVPESVCRIQRVVRVDGTLQDTLQCGIQTKIGNSYDGAIVVNASVADNSRDATVFWTSRTNLRNNNATFPIGVTCTNLMTEPGVVDTAAKKACVSAPTAVEPRFTTFTEAPLMVVFVFYAVLAALLLLWWPLRSTLAMIWDVSAMHNNNHKNKSTWSTGTTGIASKEPVNGGLKYVDDPNVLAIPMLTHRSSDVELRAAADAIEQTGYQDAVVGKVVFAYFVFATLVLVPLMVVLIVDSNSHFSPPLFDPANTLIKVYIVFWVFMAAWLTLLVGFYDRMPNFFRVKQPLDRCQYVHLFNPEASEILMSDRSGISACVRKLQSLVLPRTRRGYKQTLLVQFTEDGHRYVEFQHLRYIYDELYGKFMPGSLPFPETFAQIREQQRDGLYELEYTRRLAIVGQNTIAVPLPSWTHSVANEVFQFFYVYQVMCYAVWYFNGYWQVAIVNMIIIVVVMGINIVSKRKLLAAVLQMTRTHGGVAVQRDGVWQTIKASQLVPGDLVRVAENWDVPCDLVLLKGNVLCDESALTGESMPVQKFAIPTTSREVYDPEDQGGKKYTLFAGAKTLFSGKRGFADAQKNDEILAVVHATGALTVRGQLIQSILYPAKVRFKYDEHLKAFIFVLLVFGIVSAAIAMRFLIDNAGISNSLFAFVFGAFMLSAVVNPLIPVVVTIGQVNGMKRLQRRGIFCLNPERIALCGKVRVFAFDKTGTITKEGLDYRGCLPVQLTSERRSNSSQSSSTSMPPVPRFSAELSDVSSAELNPLMKFALASCHAVGYMDDKLVGNEVELKMFAATNWKLIEEQVMDDLGQEEIRTIVESPNGDNALELLKRFEFDHHRMCMSVIVQDLQTNRRFVFCKGAYEKIQELATPETMPSEYMTQAERLAHEGCYVIGIAYKEIPATADLAFGKPNADRDSDDDSSDDPEQAELLQQQQQVVREDMESGLTLLGLVLFQNELKPDSTSVLSTLKDGGVRSVMITGDNAMTGCYIARSCGMVPSGVRVILGDILAINKQGGKALVWKDIDTLEILSNKDVHKMVDSSSNVGETAVELAVTGPAFNYLGKMSELSKFLFHIRIFSRMTPVEKADCIAEMMTAGAVTGMCGDGGNDCGALRIAHVGVALSDSEASVVSPFTSQKKSIAAVVDVCREGRCTLSTTFGNLKFLIIYGLIGCGLRFTMYSNAVFVAKYSFVFNDGLVLVGLSYAITLAKPAATLGSERPTSSLIGVTTLLSILGQVAIHVVFLYTSVHMLMTQAWYCPFNPDDVDLSKGWLLEDTALSTTLFLVISPQFMISAVSFGFGARYHQPVYRNVFLMLYFCALFGFLLYLALGAPSRVTEAFRIATSTNVVGLPDIPLPHSFQSSLMVRVVINMAAILVFEFLVVTGPLRKWIRAKCHNDQLNLRL</sequence>
<evidence type="ECO:0000256" key="8">
    <source>
        <dbReference type="ARBA" id="ARBA00022967"/>
    </source>
</evidence>
<dbReference type="Gene3D" id="3.40.50.1000">
    <property type="entry name" value="HAD superfamily/HAD-like"/>
    <property type="match status" value="1"/>
</dbReference>
<evidence type="ECO:0000256" key="5">
    <source>
        <dbReference type="ARBA" id="ARBA00022741"/>
    </source>
</evidence>
<feature type="transmembrane region" description="Helical" evidence="12">
    <location>
        <begin position="1235"/>
        <end position="1255"/>
    </location>
</feature>
<dbReference type="SFLD" id="SFLDS00003">
    <property type="entry name" value="Haloacid_Dehalogenase"/>
    <property type="match status" value="1"/>
</dbReference>
<evidence type="ECO:0000256" key="1">
    <source>
        <dbReference type="ARBA" id="ARBA00004141"/>
    </source>
</evidence>
<dbReference type="InterPro" id="IPR023214">
    <property type="entry name" value="HAD_sf"/>
</dbReference>
<dbReference type="InterPro" id="IPR036412">
    <property type="entry name" value="HAD-like_sf"/>
</dbReference>
<dbReference type="SFLD" id="SFLDF00027">
    <property type="entry name" value="p-type_atpase"/>
    <property type="match status" value="1"/>
</dbReference>
<dbReference type="InterPro" id="IPR008250">
    <property type="entry name" value="ATPase_P-typ_transduc_dom_A_sf"/>
</dbReference>
<dbReference type="EMBL" id="GL376619">
    <property type="status" value="NOT_ANNOTATED_CDS"/>
    <property type="molecule type" value="Genomic_DNA"/>
</dbReference>
<keyword evidence="15" id="KW-1185">Reference proteome</keyword>
<feature type="transmembrane region" description="Helical" evidence="12">
    <location>
        <begin position="292"/>
        <end position="312"/>
    </location>
</feature>
<dbReference type="STRING" id="431595.K3WTC0"/>
<dbReference type="EnsemblProtists" id="PYU1_T008214">
    <property type="protein sequence ID" value="PYU1_T008214"/>
    <property type="gene ID" value="PYU1_G008198"/>
</dbReference>
<dbReference type="InterPro" id="IPR044492">
    <property type="entry name" value="P_typ_ATPase_HD_dom"/>
</dbReference>
<dbReference type="PANTHER" id="PTHR45630:SF11">
    <property type="entry name" value="CATION-TRANSPORTING P-TYPE ATPASE N-TERMINAL DOMAIN-CONTAINING PROTEIN"/>
    <property type="match status" value="1"/>
</dbReference>
<feature type="transmembrane region" description="Helical" evidence="12">
    <location>
        <begin position="516"/>
        <end position="534"/>
    </location>
</feature>
<reference evidence="15" key="2">
    <citation type="submission" date="2010-04" db="EMBL/GenBank/DDBJ databases">
        <authorList>
            <person name="Buell R."/>
            <person name="Hamilton J."/>
            <person name="Hostetler J."/>
        </authorList>
    </citation>
    <scope>NUCLEOTIDE SEQUENCE [LARGE SCALE GENOMIC DNA]</scope>
    <source>
        <strain evidence="15">DAOM:BR144</strain>
    </source>
</reference>
<dbReference type="InParanoid" id="K3WTC0"/>
<dbReference type="PANTHER" id="PTHR45630">
    <property type="entry name" value="CATION-TRANSPORTING ATPASE-RELATED"/>
    <property type="match status" value="1"/>
</dbReference>
<dbReference type="GO" id="GO:0140358">
    <property type="term" value="F:P-type transmembrane transporter activity"/>
    <property type="evidence" value="ECO:0007669"/>
    <property type="project" value="InterPro"/>
</dbReference>
<dbReference type="Gene3D" id="2.70.150.10">
    <property type="entry name" value="Calcium-transporting ATPase, cytoplasmic transduction domain A"/>
    <property type="match status" value="1"/>
</dbReference>
<feature type="transmembrane region" description="Helical" evidence="12">
    <location>
        <begin position="1381"/>
        <end position="1399"/>
    </location>
</feature>
<keyword evidence="8" id="KW-1278">Translocase</keyword>
<evidence type="ECO:0000256" key="7">
    <source>
        <dbReference type="ARBA" id="ARBA00022842"/>
    </source>
</evidence>
<dbReference type="SFLD" id="SFLDG00002">
    <property type="entry name" value="C1.7:_P-type_atpase_like"/>
    <property type="match status" value="1"/>
</dbReference>
<dbReference type="HOGENOM" id="CLU_001828_0_5_1"/>
<keyword evidence="3 12" id="KW-0812">Transmembrane</keyword>
<feature type="transmembrane region" description="Helical" evidence="12">
    <location>
        <begin position="185"/>
        <end position="205"/>
    </location>
</feature>
<comment type="similarity">
    <text evidence="2">Belongs to the cation transport ATPase (P-type) (TC 3.A.3) family. Type V subfamily.</text>
</comment>
<keyword evidence="4" id="KW-0479">Metal-binding</keyword>
<feature type="transmembrane region" description="Helical" evidence="12">
    <location>
        <begin position="1433"/>
        <end position="1453"/>
    </location>
</feature>
<feature type="transmembrane region" description="Helical" evidence="12">
    <location>
        <begin position="724"/>
        <end position="748"/>
    </location>
</feature>
<dbReference type="GO" id="GO:0005524">
    <property type="term" value="F:ATP binding"/>
    <property type="evidence" value="ECO:0007669"/>
    <property type="project" value="UniProtKB-KW"/>
</dbReference>
<feature type="region of interest" description="Disordered" evidence="11">
    <location>
        <begin position="979"/>
        <end position="998"/>
    </location>
</feature>
<feature type="transmembrane region" description="Helical" evidence="12">
    <location>
        <begin position="493"/>
        <end position="510"/>
    </location>
</feature>
<organism evidence="14 15">
    <name type="scientific">Globisporangium ultimum (strain ATCC 200006 / CBS 805.95 / DAOM BR144)</name>
    <name type="common">Pythium ultimum</name>
    <dbReference type="NCBI Taxonomy" id="431595"/>
    <lineage>
        <taxon>Eukaryota</taxon>
        <taxon>Sar</taxon>
        <taxon>Stramenopiles</taxon>
        <taxon>Oomycota</taxon>
        <taxon>Peronosporomycetes</taxon>
        <taxon>Pythiales</taxon>
        <taxon>Pythiaceae</taxon>
        <taxon>Globisporangium</taxon>
    </lineage>
</organism>
<dbReference type="GO" id="GO:0016020">
    <property type="term" value="C:membrane"/>
    <property type="evidence" value="ECO:0007669"/>
    <property type="project" value="UniProtKB-SubCell"/>
</dbReference>
<feature type="compositionally biased region" description="Acidic residues" evidence="11">
    <location>
        <begin position="987"/>
        <end position="998"/>
    </location>
</feature>
<dbReference type="PROSITE" id="PS00154">
    <property type="entry name" value="ATPASE_E1_E2"/>
    <property type="match status" value="1"/>
</dbReference>
<evidence type="ECO:0000256" key="2">
    <source>
        <dbReference type="ARBA" id="ARBA00006000"/>
    </source>
</evidence>
<keyword evidence="7" id="KW-0460">Magnesium</keyword>